<protein>
    <submittedName>
        <fullName evidence="2">Uncharacterized protein</fullName>
    </submittedName>
</protein>
<evidence type="ECO:0000313" key="2">
    <source>
        <dbReference type="EMBL" id="QHT89244.1"/>
    </source>
</evidence>
<sequence>MQTIQHARSKVSMLLIITAFVLSIMVIQTRNVCLSTKDPDTFKSKVHPMYIIAILIVVFAVLLFGYDLAVFFGYIH</sequence>
<organism evidence="2">
    <name type="scientific">viral metagenome</name>
    <dbReference type="NCBI Taxonomy" id="1070528"/>
    <lineage>
        <taxon>unclassified sequences</taxon>
        <taxon>metagenomes</taxon>
        <taxon>organismal metagenomes</taxon>
    </lineage>
</organism>
<dbReference type="AlphaFoldDB" id="A0A6C0I8G7"/>
<keyword evidence="1" id="KW-0812">Transmembrane</keyword>
<feature type="transmembrane region" description="Helical" evidence="1">
    <location>
        <begin position="12"/>
        <end position="29"/>
    </location>
</feature>
<reference evidence="2" key="1">
    <citation type="journal article" date="2020" name="Nature">
        <title>Giant virus diversity and host interactions through global metagenomics.</title>
        <authorList>
            <person name="Schulz F."/>
            <person name="Roux S."/>
            <person name="Paez-Espino D."/>
            <person name="Jungbluth S."/>
            <person name="Walsh D.A."/>
            <person name="Denef V.J."/>
            <person name="McMahon K.D."/>
            <person name="Konstantinidis K.T."/>
            <person name="Eloe-Fadrosh E.A."/>
            <person name="Kyrpides N.C."/>
            <person name="Woyke T."/>
        </authorList>
    </citation>
    <scope>NUCLEOTIDE SEQUENCE</scope>
    <source>
        <strain evidence="2">GVMAG-M-3300023184-53</strain>
    </source>
</reference>
<feature type="transmembrane region" description="Helical" evidence="1">
    <location>
        <begin position="49"/>
        <end position="75"/>
    </location>
</feature>
<evidence type="ECO:0000256" key="1">
    <source>
        <dbReference type="SAM" id="Phobius"/>
    </source>
</evidence>
<proteinExistence type="predicted"/>
<keyword evidence="1" id="KW-0472">Membrane</keyword>
<name>A0A6C0I8G7_9ZZZZ</name>
<accession>A0A6C0I8G7</accession>
<keyword evidence="1" id="KW-1133">Transmembrane helix</keyword>
<dbReference type="EMBL" id="MN740137">
    <property type="protein sequence ID" value="QHT89244.1"/>
    <property type="molecule type" value="Genomic_DNA"/>
</dbReference>